<dbReference type="Proteomes" id="UP000244722">
    <property type="component" value="Unassembled WGS sequence"/>
</dbReference>
<protein>
    <submittedName>
        <fullName evidence="2">Uncharacterized protein</fullName>
    </submittedName>
</protein>
<feature type="region of interest" description="Disordered" evidence="1">
    <location>
        <begin position="66"/>
        <end position="92"/>
    </location>
</feature>
<organism evidence="2 3">
    <name type="scientific">Tuber borchii</name>
    <name type="common">White truffle</name>
    <dbReference type="NCBI Taxonomy" id="42251"/>
    <lineage>
        <taxon>Eukaryota</taxon>
        <taxon>Fungi</taxon>
        <taxon>Dikarya</taxon>
        <taxon>Ascomycota</taxon>
        <taxon>Pezizomycotina</taxon>
        <taxon>Pezizomycetes</taxon>
        <taxon>Pezizales</taxon>
        <taxon>Tuberaceae</taxon>
        <taxon>Tuber</taxon>
    </lineage>
</organism>
<reference evidence="2 3" key="1">
    <citation type="submission" date="2017-04" db="EMBL/GenBank/DDBJ databases">
        <title>Draft genome sequence of Tuber borchii Vittad., a whitish edible truffle.</title>
        <authorList>
            <consortium name="DOE Joint Genome Institute"/>
            <person name="Murat C."/>
            <person name="Kuo A."/>
            <person name="Barry K.W."/>
            <person name="Clum A."/>
            <person name="Dockter R.B."/>
            <person name="Fauchery L."/>
            <person name="Iotti M."/>
            <person name="Kohler A."/>
            <person name="Labutti K."/>
            <person name="Lindquist E.A."/>
            <person name="Lipzen A."/>
            <person name="Ohm R.A."/>
            <person name="Wang M."/>
            <person name="Grigoriev I.V."/>
            <person name="Zambonelli A."/>
            <person name="Martin F.M."/>
        </authorList>
    </citation>
    <scope>NUCLEOTIDE SEQUENCE [LARGE SCALE GENOMIC DNA]</scope>
    <source>
        <strain evidence="2 3">Tbo3840</strain>
    </source>
</reference>
<proteinExistence type="predicted"/>
<gene>
    <name evidence="2" type="ORF">B9Z19DRAFT_1120269</name>
</gene>
<dbReference type="EMBL" id="NESQ01000023">
    <property type="protein sequence ID" value="PUU82688.1"/>
    <property type="molecule type" value="Genomic_DNA"/>
</dbReference>
<accession>A0A2T7A4Q3</accession>
<dbReference type="AlphaFoldDB" id="A0A2T7A4Q3"/>
<evidence type="ECO:0000313" key="2">
    <source>
        <dbReference type="EMBL" id="PUU82688.1"/>
    </source>
</evidence>
<sequence>MASGRKYFGPAATLAGTVVSTITVFAANNIDQGERKFYSVEEDILWELRHTRTDLMKEITRIEHLTTDASHTQHPRENKLDTALPKSYPSPA</sequence>
<name>A0A2T7A4Q3_TUBBO</name>
<evidence type="ECO:0000313" key="3">
    <source>
        <dbReference type="Proteomes" id="UP000244722"/>
    </source>
</evidence>
<evidence type="ECO:0000256" key="1">
    <source>
        <dbReference type="SAM" id="MobiDB-lite"/>
    </source>
</evidence>
<keyword evidence="3" id="KW-1185">Reference proteome</keyword>
<comment type="caution">
    <text evidence="2">The sequence shown here is derived from an EMBL/GenBank/DDBJ whole genome shotgun (WGS) entry which is preliminary data.</text>
</comment>